<comment type="caution">
    <text evidence="11">The sequence shown here is derived from an EMBL/GenBank/DDBJ whole genome shotgun (WGS) entry which is preliminary data.</text>
</comment>
<sequence>METTAIENEDKVDYGTFEATVERSRKIEEDLPVNPKKYRVLTGDRPTGKLHVGHLFGSLQNRVRIHKLGVPTYIVIADYQVLTDRDTFENISENVHQLVVDYLSVGLDPEAGNLVIFPHSQVPELNQLILPFLTLVTNAELDRNPTVKEEIQAAGLKRINAGMYVYPVHQAADILFCKGNLVPVGKDQLPHLELTRTIARRFNDRFAKKRSVFPEPQPLLSKAPVILGLDGSQKMSKSRNNAVMLSSTEDETVALIKKAKTDADRVITFDPEKRPEVSNLLLLISLSTGEEPHAVAARIGDGGSGKLKAILSETLNEHLRPIRARRRELEAAPDYIKSVLRNGIRDARAVAEQTLGEVRRVMNMEV</sequence>
<evidence type="ECO:0000256" key="9">
    <source>
        <dbReference type="NCBIfam" id="TIGR00233"/>
    </source>
</evidence>
<dbReference type="SUPFAM" id="SSF52374">
    <property type="entry name" value="Nucleotidylyl transferase"/>
    <property type="match status" value="1"/>
</dbReference>
<evidence type="ECO:0000256" key="6">
    <source>
        <dbReference type="ARBA" id="ARBA00022917"/>
    </source>
</evidence>
<keyword evidence="7 10" id="KW-0030">Aminoacyl-tRNA synthetase</keyword>
<comment type="similarity">
    <text evidence="1 10">Belongs to the class-I aminoacyl-tRNA synthetase family.</text>
</comment>
<evidence type="ECO:0000256" key="1">
    <source>
        <dbReference type="ARBA" id="ARBA00005594"/>
    </source>
</evidence>
<dbReference type="Gene3D" id="3.40.50.620">
    <property type="entry name" value="HUPs"/>
    <property type="match status" value="1"/>
</dbReference>
<evidence type="ECO:0000313" key="12">
    <source>
        <dbReference type="Proteomes" id="UP000075635"/>
    </source>
</evidence>
<reference evidence="11 12" key="1">
    <citation type="submission" date="2014-02" db="EMBL/GenBank/DDBJ databases">
        <title>The small core and large imbalanced accessory genome model reveals a collaborative survival strategy of Sorangium cellulosum strains in nature.</title>
        <authorList>
            <person name="Han K."/>
            <person name="Peng R."/>
            <person name="Blom J."/>
            <person name="Li Y.-Z."/>
        </authorList>
    </citation>
    <scope>NUCLEOTIDE SEQUENCE [LARGE SCALE GENOMIC DNA]</scope>
    <source>
        <strain evidence="11 12">So0011-07</strain>
    </source>
</reference>
<dbReference type="Pfam" id="PF00579">
    <property type="entry name" value="tRNA-synt_1b"/>
    <property type="match status" value="1"/>
</dbReference>
<accession>A0A150SG32</accession>
<dbReference type="PANTHER" id="PTHR43766">
    <property type="entry name" value="TRYPTOPHAN--TRNA LIGASE, MITOCHONDRIAL"/>
    <property type="match status" value="1"/>
</dbReference>
<evidence type="ECO:0000256" key="10">
    <source>
        <dbReference type="RuleBase" id="RU363036"/>
    </source>
</evidence>
<keyword evidence="3 10" id="KW-0436">Ligase</keyword>
<organism evidence="11 12">
    <name type="scientific">Sorangium cellulosum</name>
    <name type="common">Polyangium cellulosum</name>
    <dbReference type="NCBI Taxonomy" id="56"/>
    <lineage>
        <taxon>Bacteria</taxon>
        <taxon>Pseudomonadati</taxon>
        <taxon>Myxococcota</taxon>
        <taxon>Polyangia</taxon>
        <taxon>Polyangiales</taxon>
        <taxon>Polyangiaceae</taxon>
        <taxon>Sorangium</taxon>
    </lineage>
</organism>
<dbReference type="InterPro" id="IPR002306">
    <property type="entry name" value="Trp-tRNA-ligase"/>
</dbReference>
<comment type="catalytic activity">
    <reaction evidence="8">
        <text>tRNA(Trp) + L-tryptophan + ATP = L-tryptophyl-tRNA(Trp) + AMP + diphosphate + H(+)</text>
        <dbReference type="Rhea" id="RHEA:24080"/>
        <dbReference type="Rhea" id="RHEA-COMP:9671"/>
        <dbReference type="Rhea" id="RHEA-COMP:9705"/>
        <dbReference type="ChEBI" id="CHEBI:15378"/>
        <dbReference type="ChEBI" id="CHEBI:30616"/>
        <dbReference type="ChEBI" id="CHEBI:33019"/>
        <dbReference type="ChEBI" id="CHEBI:57912"/>
        <dbReference type="ChEBI" id="CHEBI:78442"/>
        <dbReference type="ChEBI" id="CHEBI:78535"/>
        <dbReference type="ChEBI" id="CHEBI:456215"/>
        <dbReference type="EC" id="6.1.1.2"/>
    </reaction>
</comment>
<dbReference type="Proteomes" id="UP000075635">
    <property type="component" value="Unassembled WGS sequence"/>
</dbReference>
<keyword evidence="4 10" id="KW-0547">Nucleotide-binding</keyword>
<dbReference type="PROSITE" id="PS00178">
    <property type="entry name" value="AA_TRNA_LIGASE_I"/>
    <property type="match status" value="1"/>
</dbReference>
<proteinExistence type="inferred from homology"/>
<dbReference type="NCBIfam" id="TIGR00233">
    <property type="entry name" value="trpS"/>
    <property type="match status" value="1"/>
</dbReference>
<dbReference type="InterPro" id="IPR002305">
    <property type="entry name" value="aa-tRNA-synth_Ic"/>
</dbReference>
<protein>
    <recommendedName>
        <fullName evidence="2 9">Tryptophan--tRNA ligase</fullName>
        <ecNumber evidence="2 9">6.1.1.2</ecNumber>
    </recommendedName>
</protein>
<dbReference type="GO" id="GO:0004830">
    <property type="term" value="F:tryptophan-tRNA ligase activity"/>
    <property type="evidence" value="ECO:0007669"/>
    <property type="project" value="UniProtKB-UniRule"/>
</dbReference>
<dbReference type="InterPro" id="IPR014729">
    <property type="entry name" value="Rossmann-like_a/b/a_fold"/>
</dbReference>
<evidence type="ECO:0000256" key="8">
    <source>
        <dbReference type="ARBA" id="ARBA00049929"/>
    </source>
</evidence>
<dbReference type="GO" id="GO:0005737">
    <property type="term" value="C:cytoplasm"/>
    <property type="evidence" value="ECO:0007669"/>
    <property type="project" value="UniProtKB-UniRule"/>
</dbReference>
<evidence type="ECO:0000256" key="2">
    <source>
        <dbReference type="ARBA" id="ARBA00013161"/>
    </source>
</evidence>
<keyword evidence="5 10" id="KW-0067">ATP-binding</keyword>
<dbReference type="PANTHER" id="PTHR43766:SF1">
    <property type="entry name" value="TRYPTOPHAN--TRNA LIGASE, MITOCHONDRIAL"/>
    <property type="match status" value="1"/>
</dbReference>
<dbReference type="GO" id="GO:0006436">
    <property type="term" value="P:tryptophanyl-tRNA aminoacylation"/>
    <property type="evidence" value="ECO:0007669"/>
    <property type="project" value="UniProtKB-UniRule"/>
</dbReference>
<name>A0A150SG32_SORCE</name>
<evidence type="ECO:0000313" key="11">
    <source>
        <dbReference type="EMBL" id="KYF91138.1"/>
    </source>
</evidence>
<dbReference type="InterPro" id="IPR001412">
    <property type="entry name" value="aa-tRNA-synth_I_CS"/>
</dbReference>
<dbReference type="InterPro" id="IPR050203">
    <property type="entry name" value="Trp-tRNA_synthetase"/>
</dbReference>
<dbReference type="EC" id="6.1.1.2" evidence="2 9"/>
<evidence type="ECO:0000256" key="7">
    <source>
        <dbReference type="ARBA" id="ARBA00023146"/>
    </source>
</evidence>
<dbReference type="FunFam" id="1.10.240.10:FF:000005">
    <property type="entry name" value="Tryptophan--tRNA ligase"/>
    <property type="match status" value="1"/>
</dbReference>
<dbReference type="CDD" id="cd00806">
    <property type="entry name" value="TrpRS_core"/>
    <property type="match status" value="1"/>
</dbReference>
<dbReference type="Gene3D" id="1.10.240.10">
    <property type="entry name" value="Tyrosyl-Transfer RNA Synthetase"/>
    <property type="match status" value="1"/>
</dbReference>
<dbReference type="PRINTS" id="PR01039">
    <property type="entry name" value="TRNASYNTHTRP"/>
</dbReference>
<evidence type="ECO:0000256" key="3">
    <source>
        <dbReference type="ARBA" id="ARBA00022598"/>
    </source>
</evidence>
<evidence type="ECO:0000256" key="4">
    <source>
        <dbReference type="ARBA" id="ARBA00022741"/>
    </source>
</evidence>
<dbReference type="GO" id="GO:0005524">
    <property type="term" value="F:ATP binding"/>
    <property type="evidence" value="ECO:0007669"/>
    <property type="project" value="UniProtKB-KW"/>
</dbReference>
<dbReference type="EMBL" id="JEMB01001053">
    <property type="protein sequence ID" value="KYF91138.1"/>
    <property type="molecule type" value="Genomic_DNA"/>
</dbReference>
<keyword evidence="6 10" id="KW-0648">Protein biosynthesis</keyword>
<evidence type="ECO:0000256" key="5">
    <source>
        <dbReference type="ARBA" id="ARBA00022840"/>
    </source>
</evidence>
<gene>
    <name evidence="11" type="ORF">BE17_11410</name>
</gene>
<dbReference type="AlphaFoldDB" id="A0A150SG32"/>